<dbReference type="EMBL" id="JAEVLS010000004">
    <property type="protein sequence ID" value="MBM0106802.1"/>
    <property type="molecule type" value="Genomic_DNA"/>
</dbReference>
<dbReference type="RefSeq" id="WP_203168917.1">
    <property type="nucleotide sequence ID" value="NZ_JAEVLS010000004.1"/>
</dbReference>
<evidence type="ECO:0000313" key="2">
    <source>
        <dbReference type="EMBL" id="MBM0106802.1"/>
    </source>
</evidence>
<name>A0ABS1X0R3_9GAMM</name>
<gene>
    <name evidence="2" type="ORF">JM946_18875</name>
</gene>
<keyword evidence="3" id="KW-1185">Reference proteome</keyword>
<comment type="caution">
    <text evidence="2">The sequence shown here is derived from an EMBL/GenBank/DDBJ whole genome shotgun (WGS) entry which is preliminary data.</text>
</comment>
<protein>
    <submittedName>
        <fullName evidence="2">Uncharacterized protein</fullName>
    </submittedName>
</protein>
<evidence type="ECO:0000256" key="1">
    <source>
        <dbReference type="SAM" id="MobiDB-lite"/>
    </source>
</evidence>
<accession>A0ABS1X0R3</accession>
<proteinExistence type="predicted"/>
<sequence>MESRESCSVQDSLGQERGAGWLGADDELIFPKHKRVFAQYVTGEGGVTELRLYYGDKEISFDEPELFEFGEGLAKQPRFIAGTATTWGPNYEWPRIRELLEQLVDEGVLQRATAEAEPELPASREPSRPSPLPPAPCAVPRTWLEAEALIPELTGRPLELGYLELVLPLYRIPHVAMDAEGRQVGEGNVFPKALRVEVPTEWRACPHAGSRYQHERPMNVSALKSMRAHWKQMMVALLRVREVYLQKFPRARQQWTVGDLHCLSALVLSIPGYLMLRAQDRVENGQLHPVLSSMYRVTDGVRMVMHHMLFSEDLEPTLPLHAPMTSAELYAYAERNDIFISDHGVCAGPRAMIEEFLRVIMDGQEIEDAASVELAPEVEAALNDLDQVFEYVLHGLQAYSVVFSRWPAMTRSYEQLVPIVAEWADDRARPFQERMERSLTFLRMLTRQNTEERRLKREQVYVEMYARSANALHTTEVDESLKERIAPIAVGNDAAAGASLHTLLKRRFDGIRGADDAAIARMTAVLMDYFRREQAIVRASAEIQQNINQLLGRQPPSRPLTGTDLAIHYRLLEAVYTAEHLATVGGHLPYLTDDLEEQLQLRIVVTGDAIDISPRIHA</sequence>
<dbReference type="Proteomes" id="UP000661077">
    <property type="component" value="Unassembled WGS sequence"/>
</dbReference>
<reference evidence="2 3" key="1">
    <citation type="journal article" date="2021" name="Int. J. Syst. Evol. Microbiol.">
        <title>Steroidobacter gossypii sp. nov., isolated from soil of cotton cropping field.</title>
        <authorList>
            <person name="Huang R."/>
            <person name="Yang S."/>
            <person name="Zhen C."/>
            <person name="Liu W."/>
        </authorList>
    </citation>
    <scope>NUCLEOTIDE SEQUENCE [LARGE SCALE GENOMIC DNA]</scope>
    <source>
        <strain evidence="2 3">S1-65</strain>
    </source>
</reference>
<feature type="region of interest" description="Disordered" evidence="1">
    <location>
        <begin position="111"/>
        <end position="134"/>
    </location>
</feature>
<evidence type="ECO:0000313" key="3">
    <source>
        <dbReference type="Proteomes" id="UP000661077"/>
    </source>
</evidence>
<organism evidence="2 3">
    <name type="scientific">Steroidobacter gossypii</name>
    <dbReference type="NCBI Taxonomy" id="2805490"/>
    <lineage>
        <taxon>Bacteria</taxon>
        <taxon>Pseudomonadati</taxon>
        <taxon>Pseudomonadota</taxon>
        <taxon>Gammaproteobacteria</taxon>
        <taxon>Steroidobacterales</taxon>
        <taxon>Steroidobacteraceae</taxon>
        <taxon>Steroidobacter</taxon>
    </lineage>
</organism>